<reference evidence="1 2" key="2">
    <citation type="submission" date="2015-03" db="EMBL/GenBank/DDBJ databases">
        <authorList>
            <person name="Chan K.-G."/>
        </authorList>
    </citation>
    <scope>NUCLEOTIDE SEQUENCE [LARGE SCALE GENOMIC DNA]</scope>
    <source>
        <strain evidence="1 2">RB-25</strain>
    </source>
</reference>
<dbReference type="KEGG" id="sfo:Z042_15435"/>
<dbReference type="AlphaFoldDB" id="W0LEY2"/>
<dbReference type="PATRIC" id="fig|1441930.4.peg.3039"/>
<protein>
    <submittedName>
        <fullName evidence="1">Type VI secretion system-associated protein</fullName>
    </submittedName>
</protein>
<dbReference type="STRING" id="1441930.Z042_15435"/>
<gene>
    <name evidence="1" type="ORF">Z042_15435</name>
</gene>
<organism evidence="1 2">
    <name type="scientific">Chania multitudinisentens RB-25</name>
    <dbReference type="NCBI Taxonomy" id="1441930"/>
    <lineage>
        <taxon>Bacteria</taxon>
        <taxon>Pseudomonadati</taxon>
        <taxon>Pseudomonadota</taxon>
        <taxon>Gammaproteobacteria</taxon>
        <taxon>Enterobacterales</taxon>
        <taxon>Yersiniaceae</taxon>
        <taxon>Chania</taxon>
    </lineage>
</organism>
<accession>W0LEY2</accession>
<evidence type="ECO:0000313" key="2">
    <source>
        <dbReference type="Proteomes" id="UP000019030"/>
    </source>
</evidence>
<proteinExistence type="predicted"/>
<dbReference type="Proteomes" id="UP000019030">
    <property type="component" value="Chromosome"/>
</dbReference>
<sequence>MKYWIPGIIALLMIPAVQAVDYRLAHSPTLQLEVFIDDVKNSNPESWCMNSIPLRITSAQSTDTNVLNDFLPRVGNLLEKQCAKVAQLLWVLTDKQGNELASGSASKSQSWKVVVQPAVTNSSDTTIPPAVAVTSPLATQDTIASFALPQGCQFRTYWNSDLSDNVVFVPSSEELRCDANDLVQGPGTIITQQGGSNQTHSVVFYQGYPLANINTDNHSLTVIGANAQRLILGASDSFLVLPFNPQSYAWAFQGEVIIEMTREQAADRAAVSQRVARANETWRPLVTEQGISLIFRLVETLAVDRVDPASGSYLSVNDMAY</sequence>
<reference evidence="1 2" key="1">
    <citation type="submission" date="2014-01" db="EMBL/GenBank/DDBJ databases">
        <title>Isolation of Serratia multitudinisentens RB-25 from Ex-Landfill site.</title>
        <authorList>
            <person name="Robson E.H.J."/>
        </authorList>
    </citation>
    <scope>NUCLEOTIDE SEQUENCE [LARGE SCALE GENOMIC DNA]</scope>
    <source>
        <strain evidence="1 2">RB-25</strain>
    </source>
</reference>
<dbReference type="HOGENOM" id="CLU_055839_0_0_6"/>
<dbReference type="OrthoDB" id="6515265at2"/>
<dbReference type="EMBL" id="CP007044">
    <property type="protein sequence ID" value="AHG20842.1"/>
    <property type="molecule type" value="Genomic_DNA"/>
</dbReference>
<keyword evidence="2" id="KW-1185">Reference proteome</keyword>
<dbReference type="RefSeq" id="WP_024912494.1">
    <property type="nucleotide sequence ID" value="NZ_CP007044.2"/>
</dbReference>
<name>W0LEY2_9GAMM</name>
<dbReference type="eggNOG" id="ENOG502ZJWC">
    <property type="taxonomic scope" value="Bacteria"/>
</dbReference>
<evidence type="ECO:0000313" key="1">
    <source>
        <dbReference type="EMBL" id="AHG20842.1"/>
    </source>
</evidence>